<reference evidence="1" key="1">
    <citation type="submission" date="2021-06" db="EMBL/GenBank/DDBJ databases">
        <authorList>
            <person name="Kallberg Y."/>
            <person name="Tangrot J."/>
            <person name="Rosling A."/>
        </authorList>
    </citation>
    <scope>NUCLEOTIDE SEQUENCE</scope>
    <source>
        <strain evidence="1">AU212A</strain>
    </source>
</reference>
<sequence length="50" mass="5868">MFRDYDSDAFISTNSIEDGIDLFSEEDSFSFLEELLEEDTERVLKEPDDL</sequence>
<feature type="non-terminal residue" evidence="1">
    <location>
        <position position="50"/>
    </location>
</feature>
<dbReference type="EMBL" id="CAJVPM010015931">
    <property type="protein sequence ID" value="CAG8610971.1"/>
    <property type="molecule type" value="Genomic_DNA"/>
</dbReference>
<keyword evidence="2" id="KW-1185">Reference proteome</keyword>
<organism evidence="1 2">
    <name type="scientific">Scutellospora calospora</name>
    <dbReference type="NCBI Taxonomy" id="85575"/>
    <lineage>
        <taxon>Eukaryota</taxon>
        <taxon>Fungi</taxon>
        <taxon>Fungi incertae sedis</taxon>
        <taxon>Mucoromycota</taxon>
        <taxon>Glomeromycotina</taxon>
        <taxon>Glomeromycetes</taxon>
        <taxon>Diversisporales</taxon>
        <taxon>Gigasporaceae</taxon>
        <taxon>Scutellospora</taxon>
    </lineage>
</organism>
<protein>
    <submittedName>
        <fullName evidence="1">10441_t:CDS:1</fullName>
    </submittedName>
</protein>
<gene>
    <name evidence="1" type="ORF">SCALOS_LOCUS7291</name>
</gene>
<name>A0ACA9MUN3_9GLOM</name>
<accession>A0ACA9MUN3</accession>
<comment type="caution">
    <text evidence="1">The sequence shown here is derived from an EMBL/GenBank/DDBJ whole genome shotgun (WGS) entry which is preliminary data.</text>
</comment>
<evidence type="ECO:0000313" key="2">
    <source>
        <dbReference type="Proteomes" id="UP000789860"/>
    </source>
</evidence>
<evidence type="ECO:0000313" key="1">
    <source>
        <dbReference type="EMBL" id="CAG8610971.1"/>
    </source>
</evidence>
<proteinExistence type="predicted"/>
<dbReference type="Proteomes" id="UP000789860">
    <property type="component" value="Unassembled WGS sequence"/>
</dbReference>